<proteinExistence type="inferred from homology"/>
<organism evidence="3 4">
    <name type="scientific">Membranihabitans marinus</name>
    <dbReference type="NCBI Taxonomy" id="1227546"/>
    <lineage>
        <taxon>Bacteria</taxon>
        <taxon>Pseudomonadati</taxon>
        <taxon>Bacteroidota</taxon>
        <taxon>Saprospiria</taxon>
        <taxon>Saprospirales</taxon>
        <taxon>Saprospiraceae</taxon>
        <taxon>Membranihabitans</taxon>
    </lineage>
</organism>
<feature type="domain" description="Amidohydrolase-related" evidence="2">
    <location>
        <begin position="3"/>
        <end position="273"/>
    </location>
</feature>
<dbReference type="EMBL" id="JAHVHU010000004">
    <property type="protein sequence ID" value="MBY5957311.1"/>
    <property type="molecule type" value="Genomic_DNA"/>
</dbReference>
<dbReference type="SUPFAM" id="SSF51556">
    <property type="entry name" value="Metallo-dependent hydrolases"/>
    <property type="match status" value="1"/>
</dbReference>
<evidence type="ECO:0000313" key="3">
    <source>
        <dbReference type="EMBL" id="MBY5957311.1"/>
    </source>
</evidence>
<dbReference type="PANTHER" id="PTHR43569:SF2">
    <property type="entry name" value="AMIDOHYDROLASE-RELATED DOMAIN-CONTAINING PROTEIN"/>
    <property type="match status" value="1"/>
</dbReference>
<dbReference type="RefSeq" id="WP_222578831.1">
    <property type="nucleotide sequence ID" value="NZ_JAHVHU010000004.1"/>
</dbReference>
<dbReference type="Gene3D" id="3.20.20.140">
    <property type="entry name" value="Metal-dependent hydrolases"/>
    <property type="match status" value="1"/>
</dbReference>
<keyword evidence="4" id="KW-1185">Reference proteome</keyword>
<evidence type="ECO:0000256" key="1">
    <source>
        <dbReference type="ARBA" id="ARBA00038310"/>
    </source>
</evidence>
<evidence type="ECO:0000259" key="2">
    <source>
        <dbReference type="Pfam" id="PF04909"/>
    </source>
</evidence>
<comment type="similarity">
    <text evidence="1">Belongs to the metallo-dependent hydrolases superfamily.</text>
</comment>
<protein>
    <submittedName>
        <fullName evidence="3">Amidohydrolase family protein</fullName>
    </submittedName>
</protein>
<gene>
    <name evidence="3" type="ORF">KUV50_04125</name>
</gene>
<dbReference type="GO" id="GO:0016787">
    <property type="term" value="F:hydrolase activity"/>
    <property type="evidence" value="ECO:0007669"/>
    <property type="project" value="InterPro"/>
</dbReference>
<dbReference type="Proteomes" id="UP000753961">
    <property type="component" value="Unassembled WGS sequence"/>
</dbReference>
<dbReference type="Pfam" id="PF04909">
    <property type="entry name" value="Amidohydro_2"/>
    <property type="match status" value="1"/>
</dbReference>
<dbReference type="InterPro" id="IPR052350">
    <property type="entry name" value="Metallo-dep_Lactonases"/>
</dbReference>
<reference evidence="3" key="1">
    <citation type="submission" date="2021-06" db="EMBL/GenBank/DDBJ databases">
        <title>44 bacteria genomes isolated from Dapeng, Shenzhen.</title>
        <authorList>
            <person name="Zheng W."/>
            <person name="Yu S."/>
            <person name="Huang Y."/>
        </authorList>
    </citation>
    <scope>NUCLEOTIDE SEQUENCE</scope>
    <source>
        <strain evidence="3">DP5N28-2</strain>
    </source>
</reference>
<sequence length="275" mass="32196">MRIDAHHFFWKYKSGQFTDKPQGQFDVLKNDHLPHDLLVSLVNNDIEGSIAVQNSRSDKETNFLLRLSEENDFVRGVIGWIDLENPNIGQKINYYNKSRVVSFRESFALYDDPYFAVRPEVIRGIELIQEYKYPLDIQCRADQFPAVIDLIHTMPDQKFVLNDMGFLPHSPNSLESWKRLMPAIASFPNVFCKINGLFMMQKIIGMNDEKIAFCLHHIENLFGAQRMIYGSDWPYCKVAFNYKEQIKWVEEVFESLSQDEMDHIFGGTARKVYFD</sequence>
<dbReference type="InterPro" id="IPR032466">
    <property type="entry name" value="Metal_Hydrolase"/>
</dbReference>
<dbReference type="PANTHER" id="PTHR43569">
    <property type="entry name" value="AMIDOHYDROLASE"/>
    <property type="match status" value="1"/>
</dbReference>
<evidence type="ECO:0000313" key="4">
    <source>
        <dbReference type="Proteomes" id="UP000753961"/>
    </source>
</evidence>
<comment type="caution">
    <text evidence="3">The sequence shown here is derived from an EMBL/GenBank/DDBJ whole genome shotgun (WGS) entry which is preliminary data.</text>
</comment>
<dbReference type="InterPro" id="IPR006680">
    <property type="entry name" value="Amidohydro-rel"/>
</dbReference>
<dbReference type="AlphaFoldDB" id="A0A953LA66"/>
<name>A0A953LA66_9BACT</name>
<accession>A0A953LA66</accession>